<dbReference type="SUPFAM" id="SSF52833">
    <property type="entry name" value="Thioredoxin-like"/>
    <property type="match status" value="1"/>
</dbReference>
<feature type="domain" description="Thioredoxin" evidence="1">
    <location>
        <begin position="8"/>
        <end position="156"/>
    </location>
</feature>
<gene>
    <name evidence="2" type="ORF">NCTC1934_04980</name>
</gene>
<dbReference type="CDD" id="cd02969">
    <property type="entry name" value="PRX_like1"/>
    <property type="match status" value="1"/>
</dbReference>
<dbReference type="InterPro" id="IPR047262">
    <property type="entry name" value="PRX-like1"/>
</dbReference>
<evidence type="ECO:0000313" key="2">
    <source>
        <dbReference type="EMBL" id="SUD47659.1"/>
    </source>
</evidence>
<dbReference type="Gene3D" id="3.40.30.10">
    <property type="entry name" value="Glutaredoxin"/>
    <property type="match status" value="1"/>
</dbReference>
<dbReference type="Pfam" id="PF00578">
    <property type="entry name" value="AhpC-TSA"/>
    <property type="match status" value="1"/>
</dbReference>
<protein>
    <submittedName>
        <fullName evidence="2">AhpC/TSA family</fullName>
    </submittedName>
</protein>
<dbReference type="PROSITE" id="PS51352">
    <property type="entry name" value="THIOREDOXIN_2"/>
    <property type="match status" value="1"/>
</dbReference>
<evidence type="ECO:0000259" key="1">
    <source>
        <dbReference type="PROSITE" id="PS51352"/>
    </source>
</evidence>
<accession>A0A379JG88</accession>
<proteinExistence type="predicted"/>
<dbReference type="GO" id="GO:0016209">
    <property type="term" value="F:antioxidant activity"/>
    <property type="evidence" value="ECO:0007669"/>
    <property type="project" value="InterPro"/>
</dbReference>
<dbReference type="PANTHER" id="PTHR43640:SF1">
    <property type="entry name" value="THIOREDOXIN-DEPENDENT PEROXIREDOXIN"/>
    <property type="match status" value="1"/>
</dbReference>
<dbReference type="InterPro" id="IPR000866">
    <property type="entry name" value="AhpC/TSA"/>
</dbReference>
<dbReference type="RefSeq" id="WP_039819352.1">
    <property type="nucleotide sequence ID" value="NZ_JARWOO010000247.1"/>
</dbReference>
<keyword evidence="3" id="KW-1185">Reference proteome</keyword>
<dbReference type="PANTHER" id="PTHR43640">
    <property type="entry name" value="OS07G0260300 PROTEIN"/>
    <property type="match status" value="1"/>
</dbReference>
<evidence type="ECO:0000313" key="3">
    <source>
        <dbReference type="Proteomes" id="UP000255467"/>
    </source>
</evidence>
<sequence>MALQSLMVQLGTPAPDFTLPSVDGDTFSLSSFASQPALLVAFLSNHCPYVRRIEHAFGAVTAELASEGLATVAIGSNDVRNYPDDDADHLREQARRAGFRFPYLIDESQEVAKAFRAQCTPDLFLYDADRRLAYRGEFDAARPGNDLPSDGASLRSAVSFVFAGGIVPEPHTPSIGCGIKWKPGNEPRMTLG</sequence>
<reference evidence="2 3" key="1">
    <citation type="submission" date="2018-06" db="EMBL/GenBank/DDBJ databases">
        <authorList>
            <consortium name="Pathogen Informatics"/>
            <person name="Doyle S."/>
        </authorList>
    </citation>
    <scope>NUCLEOTIDE SEQUENCE [LARGE SCALE GENOMIC DNA]</scope>
    <source>
        <strain evidence="2 3">NCTC1934</strain>
    </source>
</reference>
<dbReference type="Proteomes" id="UP000255467">
    <property type="component" value="Unassembled WGS sequence"/>
</dbReference>
<organism evidence="2 3">
    <name type="scientific">Nocardia otitidiscaviarum</name>
    <dbReference type="NCBI Taxonomy" id="1823"/>
    <lineage>
        <taxon>Bacteria</taxon>
        <taxon>Bacillati</taxon>
        <taxon>Actinomycetota</taxon>
        <taxon>Actinomycetes</taxon>
        <taxon>Mycobacteriales</taxon>
        <taxon>Nocardiaceae</taxon>
        <taxon>Nocardia</taxon>
    </lineage>
</organism>
<dbReference type="AlphaFoldDB" id="A0A379JG88"/>
<name>A0A379JG88_9NOCA</name>
<dbReference type="EMBL" id="UGRY01000003">
    <property type="protein sequence ID" value="SUD47659.1"/>
    <property type="molecule type" value="Genomic_DNA"/>
</dbReference>
<dbReference type="GO" id="GO:0016491">
    <property type="term" value="F:oxidoreductase activity"/>
    <property type="evidence" value="ECO:0007669"/>
    <property type="project" value="InterPro"/>
</dbReference>
<dbReference type="InterPro" id="IPR013766">
    <property type="entry name" value="Thioredoxin_domain"/>
</dbReference>
<dbReference type="OrthoDB" id="9809746at2"/>
<dbReference type="InterPro" id="IPR036249">
    <property type="entry name" value="Thioredoxin-like_sf"/>
</dbReference>
<dbReference type="STRING" id="1406858.GCA_000710895_02043"/>